<comment type="caution">
    <text evidence="2">The sequence shown here is derived from an EMBL/GenBank/DDBJ whole genome shotgun (WGS) entry which is preliminary data.</text>
</comment>
<dbReference type="AlphaFoldDB" id="K2IPZ1"/>
<accession>K2IPZ1</accession>
<dbReference type="Proteomes" id="UP000006755">
    <property type="component" value="Unassembled WGS sequence"/>
</dbReference>
<organism evidence="2 3">
    <name type="scientific">Gallaecimonas xiamenensis 3-C-1</name>
    <dbReference type="NCBI Taxonomy" id="745411"/>
    <lineage>
        <taxon>Bacteria</taxon>
        <taxon>Pseudomonadati</taxon>
        <taxon>Pseudomonadota</taxon>
        <taxon>Gammaproteobacteria</taxon>
        <taxon>Enterobacterales</taxon>
        <taxon>Gallaecimonadaceae</taxon>
        <taxon>Gallaecimonas</taxon>
    </lineage>
</organism>
<evidence type="ECO:0008006" key="4">
    <source>
        <dbReference type="Google" id="ProtNLM"/>
    </source>
</evidence>
<dbReference type="RefSeq" id="WP_008484949.1">
    <property type="nucleotide sequence ID" value="NZ_AMRI01000015.1"/>
</dbReference>
<name>K2IPZ1_9GAMM</name>
<dbReference type="eggNOG" id="COG5563">
    <property type="taxonomic scope" value="Bacteria"/>
</dbReference>
<evidence type="ECO:0000313" key="2">
    <source>
        <dbReference type="EMBL" id="EKE72171.1"/>
    </source>
</evidence>
<dbReference type="EMBL" id="AMRI01000015">
    <property type="protein sequence ID" value="EKE72171.1"/>
    <property type="molecule type" value="Genomic_DNA"/>
</dbReference>
<reference evidence="2 3" key="1">
    <citation type="journal article" date="2012" name="J. Bacteriol.">
        <title>Genome Sequence of Gallaecimonas xiamenensis Type Strain 3-C-1.</title>
        <authorList>
            <person name="Lai Q."/>
            <person name="Wang L."/>
            <person name="Wang W."/>
            <person name="Shao Z."/>
        </authorList>
    </citation>
    <scope>NUCLEOTIDE SEQUENCE [LARGE SCALE GENOMIC DNA]</scope>
    <source>
        <strain evidence="2 3">3-C-1</strain>
    </source>
</reference>
<feature type="signal peptide" evidence="1">
    <location>
        <begin position="1"/>
        <end position="20"/>
    </location>
</feature>
<keyword evidence="1" id="KW-0732">Signal</keyword>
<evidence type="ECO:0000256" key="1">
    <source>
        <dbReference type="SAM" id="SignalP"/>
    </source>
</evidence>
<feature type="chain" id="PRO_5003858882" description="DUF3466 family protein" evidence="1">
    <location>
        <begin position="21"/>
        <end position="548"/>
    </location>
</feature>
<dbReference type="OrthoDB" id="6219137at2"/>
<keyword evidence="3" id="KW-1185">Reference proteome</keyword>
<dbReference type="STRING" id="745411.B3C1_11384"/>
<dbReference type="InterPro" id="IPR022562">
    <property type="entry name" value="DUF3466"/>
</dbReference>
<protein>
    <recommendedName>
        <fullName evidence="4">DUF3466 family protein</fullName>
    </recommendedName>
</protein>
<dbReference type="NCBIfam" id="TIGR03501">
    <property type="entry name" value="GlyGly_CTERM"/>
    <property type="match status" value="1"/>
</dbReference>
<dbReference type="Pfam" id="PF11949">
    <property type="entry name" value="DUF3466"/>
    <property type="match status" value="1"/>
</dbReference>
<dbReference type="InterPro" id="IPR020008">
    <property type="entry name" value="GlyGly_CTERM"/>
</dbReference>
<sequence length="548" mass="59132">MTKRLFSLSLVALATTQAHAATSYRLEVIDQPVGAYQTTGTTIATDGTIGGGITTRLSAKTVDEEVVYHDELGRYDDETVGALYNDIVDETTGRYRSLSTNVAYIGEPTLTLLPGLGAEDEDLTVDTAVNGESEGLYFGYSSGPWSTVTFTNSSDEEETHYVRDFTTRGYVTDLTQSHALMPIYTIPTTSRGDQEVLNADEHFGGVSLANGGAGQWVVGQSSIGLGTGGESIYENCQDEDSIIPIRTCLRSLSYQSEATAWTLVDGVPSTPKAIGLLAEPEDDDDPANFASSAQAVNIHGLAVGQSVVRDGRYLRNVATLFDVNEGKALKALTVTNDTISSSIANDINDDGIAVGRAVFPSTYSTSKFFVYNTNDDTITYPASFYDSANSIAYAVNNSGLVVGAADWERVPPSSSRRQHAFVYDLNNDSFKDLNDLLQFDGSLLTQRYDGDTCAAREDWTLEYARDINDNGEIVATAVTTLRDTSGNLVLDDDGATQYVLRAVKLVPTDEEPASCVTDQDEPYQRKGSGSMGLLSLGLLGLLGWRRRR</sequence>
<proteinExistence type="predicted"/>
<gene>
    <name evidence="2" type="ORF">B3C1_11384</name>
</gene>
<evidence type="ECO:0000313" key="3">
    <source>
        <dbReference type="Proteomes" id="UP000006755"/>
    </source>
</evidence>